<feature type="domain" description="Acyl-CoA dehydrogenase/oxidase C-terminal" evidence="14">
    <location>
        <begin position="264"/>
        <end position="413"/>
    </location>
</feature>
<evidence type="ECO:0000259" key="16">
    <source>
        <dbReference type="Pfam" id="PF02771"/>
    </source>
</evidence>
<dbReference type="Gene3D" id="1.20.140.10">
    <property type="entry name" value="Butyryl-CoA Dehydrogenase, subunit A, domain 3"/>
    <property type="match status" value="1"/>
</dbReference>
<dbReference type="PANTHER" id="PTHR43831:SF1">
    <property type="entry name" value="ISOBUTYRYL-COA DEHYDROGENASE, MITOCHONDRIAL"/>
    <property type="match status" value="1"/>
</dbReference>
<dbReference type="Pfam" id="PF02770">
    <property type="entry name" value="Acyl-CoA_dh_M"/>
    <property type="match status" value="1"/>
</dbReference>
<dbReference type="PROSITE" id="PS00072">
    <property type="entry name" value="ACYL_COA_DH_1"/>
    <property type="match status" value="1"/>
</dbReference>
<dbReference type="VEuPathDB" id="AmoebaDB:DICPUDRAFT_49903"/>
<evidence type="ECO:0000256" key="3">
    <source>
        <dbReference type="ARBA" id="ARBA00009347"/>
    </source>
</evidence>
<keyword evidence="7 13" id="KW-0274">FAD</keyword>
<accession>F0ZVU4</accession>
<evidence type="ECO:0000256" key="7">
    <source>
        <dbReference type="ARBA" id="ARBA00022827"/>
    </source>
</evidence>
<comment type="similarity">
    <text evidence="3 13">Belongs to the acyl-CoA dehydrogenase family.</text>
</comment>
<dbReference type="InterPro" id="IPR009100">
    <property type="entry name" value="AcylCoA_DH/oxidase_NM_dom_sf"/>
</dbReference>
<dbReference type="GeneID" id="10507715"/>
<evidence type="ECO:0000256" key="10">
    <source>
        <dbReference type="ARBA" id="ARBA00050268"/>
    </source>
</evidence>
<dbReference type="GO" id="GO:0003995">
    <property type="term" value="F:acyl-CoA dehydrogenase activity"/>
    <property type="evidence" value="ECO:0007669"/>
    <property type="project" value="InterPro"/>
</dbReference>
<evidence type="ECO:0000256" key="5">
    <source>
        <dbReference type="ARBA" id="ARBA00022456"/>
    </source>
</evidence>
<dbReference type="GO" id="GO:0006629">
    <property type="term" value="P:lipid metabolic process"/>
    <property type="evidence" value="ECO:0007669"/>
    <property type="project" value="InterPro"/>
</dbReference>
<keyword evidence="6 13" id="KW-0285">Flavoprotein</keyword>
<evidence type="ECO:0000256" key="4">
    <source>
        <dbReference type="ARBA" id="ARBA00011881"/>
    </source>
</evidence>
<comment type="cofactor">
    <cofactor evidence="1 13">
        <name>FAD</name>
        <dbReference type="ChEBI" id="CHEBI:57692"/>
    </cofactor>
</comment>
<evidence type="ECO:0000256" key="9">
    <source>
        <dbReference type="ARBA" id="ARBA00049552"/>
    </source>
</evidence>
<dbReference type="OMA" id="NMATWML"/>
<gene>
    <name evidence="17" type="ORF">DICPUDRAFT_49903</name>
</gene>
<dbReference type="FunCoup" id="F0ZVU4">
    <property type="interactions" value="30"/>
</dbReference>
<dbReference type="InterPro" id="IPR013786">
    <property type="entry name" value="AcylCoA_DH/ox_N"/>
</dbReference>
<evidence type="ECO:0000256" key="13">
    <source>
        <dbReference type="RuleBase" id="RU362125"/>
    </source>
</evidence>
<evidence type="ECO:0000256" key="6">
    <source>
        <dbReference type="ARBA" id="ARBA00022630"/>
    </source>
</evidence>
<dbReference type="InterPro" id="IPR052547">
    <property type="entry name" value="Mito_Isobutyryl-CoADH"/>
</dbReference>
<keyword evidence="18" id="KW-1185">Reference proteome</keyword>
<dbReference type="SUPFAM" id="SSF56645">
    <property type="entry name" value="Acyl-CoA dehydrogenase NM domain-like"/>
    <property type="match status" value="1"/>
</dbReference>
<dbReference type="InterPro" id="IPR006089">
    <property type="entry name" value="Acyl-CoA_DH_CS"/>
</dbReference>
<dbReference type="GO" id="GO:0009083">
    <property type="term" value="P:branched-chain amino acid catabolic process"/>
    <property type="evidence" value="ECO:0007669"/>
    <property type="project" value="UniProtKB-KW"/>
</dbReference>
<evidence type="ECO:0000256" key="2">
    <source>
        <dbReference type="ARBA" id="ARBA00005109"/>
    </source>
</evidence>
<keyword evidence="5" id="KW-0101">Branched-chain amino acid catabolism</keyword>
<dbReference type="KEGG" id="dpp:DICPUDRAFT_49903"/>
<dbReference type="InterPro" id="IPR009075">
    <property type="entry name" value="AcylCo_DH/oxidase_C"/>
</dbReference>
<proteinExistence type="inferred from homology"/>
<comment type="catalytic activity">
    <reaction evidence="10">
        <text>propanoyl-CoA + oxidized [electron-transfer flavoprotein] + H(+) = acryloyl-CoA + reduced [electron-transfer flavoprotein]</text>
        <dbReference type="Rhea" id="RHEA:31287"/>
        <dbReference type="Rhea" id="RHEA-COMP:10685"/>
        <dbReference type="Rhea" id="RHEA-COMP:10686"/>
        <dbReference type="ChEBI" id="CHEBI:15378"/>
        <dbReference type="ChEBI" id="CHEBI:57367"/>
        <dbReference type="ChEBI" id="CHEBI:57392"/>
        <dbReference type="ChEBI" id="CHEBI:57692"/>
        <dbReference type="ChEBI" id="CHEBI:58307"/>
    </reaction>
    <physiologicalReaction direction="left-to-right" evidence="10">
        <dbReference type="Rhea" id="RHEA:31288"/>
    </physiologicalReaction>
</comment>
<sequence length="417" mass="45826">MFSRLIQKSNVTGHNIFSKLILGNALTQRTFFNIVPNPSVGLTDDQKQFQTMALEFAQEKMLPFAEKWDKEEFFPREVMKQAAELGFGGLYVKEDVGGSGLSRLDASIIIEALASADVSTTAFISIHNMCAGLIDIYGTEEQRQKYLPSLVTMEKIASYCLTEPGSGSDAASLSTKAVRDGDHFILNGSKAFISGGGDSEVYLVMVRTGEKGPKGISCLLIEKDTPGLSFGKKEEKLGWNTQPTRALIFEDCRVPVANLIGGEGQGFNIAMNALNGGRINIGACSLGGAQASLVAARDHVKVRKQFNQPLEKFQSIQFKLADMATKLHASRVMIRTAATMLDNKDPSAHVYIAMAKLFACDECFKVCDDSLQLFGGYGYLKDYPVERYLRDLRVHRILEGSDAVMRLLTSREILKDE</sequence>
<dbReference type="Pfam" id="PF02771">
    <property type="entry name" value="Acyl-CoA_dh_N"/>
    <property type="match status" value="1"/>
</dbReference>
<dbReference type="FunFam" id="1.10.540.10:FF:000026">
    <property type="entry name" value="Acyl-CoA dehydrogenase medium chain"/>
    <property type="match status" value="1"/>
</dbReference>
<comment type="pathway">
    <text evidence="2">Amino-acid degradation; L-valine degradation.</text>
</comment>
<dbReference type="Proteomes" id="UP000001064">
    <property type="component" value="Unassembled WGS sequence"/>
</dbReference>
<dbReference type="STRING" id="5786.F0ZVU4"/>
<dbReference type="PANTHER" id="PTHR43831">
    <property type="entry name" value="ISOBUTYRYL-COA DEHYDROGENASE"/>
    <property type="match status" value="1"/>
</dbReference>
<feature type="domain" description="Acyl-CoA oxidase/dehydrogenase middle" evidence="15">
    <location>
        <begin position="159"/>
        <end position="252"/>
    </location>
</feature>
<comment type="catalytic activity">
    <reaction evidence="9">
        <text>(2S)-2-methylbutanoyl-CoA + oxidized [electron-transfer flavoprotein] + H(+) = (2E)-2-methylbut-2-enoyl-CoA + reduced [electron-transfer flavoprotein]</text>
        <dbReference type="Rhea" id="RHEA:48256"/>
        <dbReference type="Rhea" id="RHEA-COMP:10685"/>
        <dbReference type="Rhea" id="RHEA-COMP:10686"/>
        <dbReference type="ChEBI" id="CHEBI:15378"/>
        <dbReference type="ChEBI" id="CHEBI:57337"/>
        <dbReference type="ChEBI" id="CHEBI:57692"/>
        <dbReference type="ChEBI" id="CHEBI:58307"/>
        <dbReference type="ChEBI" id="CHEBI:88166"/>
    </reaction>
    <physiologicalReaction direction="left-to-right" evidence="9">
        <dbReference type="Rhea" id="RHEA:48257"/>
    </physiologicalReaction>
</comment>
<dbReference type="CDD" id="cd01162">
    <property type="entry name" value="IBD"/>
    <property type="match status" value="1"/>
</dbReference>
<dbReference type="InterPro" id="IPR034178">
    <property type="entry name" value="IBD"/>
</dbReference>
<evidence type="ECO:0000256" key="12">
    <source>
        <dbReference type="PIRSR" id="PIRSR634178-1"/>
    </source>
</evidence>
<reference evidence="18" key="1">
    <citation type="journal article" date="2011" name="Genome Biol.">
        <title>Comparative genomics of the social amoebae Dictyostelium discoideum and Dictyostelium purpureum.</title>
        <authorList>
            <consortium name="US DOE Joint Genome Institute (JGI-PGF)"/>
            <person name="Sucgang R."/>
            <person name="Kuo A."/>
            <person name="Tian X."/>
            <person name="Salerno W."/>
            <person name="Parikh A."/>
            <person name="Feasley C.L."/>
            <person name="Dalin E."/>
            <person name="Tu H."/>
            <person name="Huang E."/>
            <person name="Barry K."/>
            <person name="Lindquist E."/>
            <person name="Shapiro H."/>
            <person name="Bruce D."/>
            <person name="Schmutz J."/>
            <person name="Salamov A."/>
            <person name="Fey P."/>
            <person name="Gaudet P."/>
            <person name="Anjard C."/>
            <person name="Babu M.M."/>
            <person name="Basu S."/>
            <person name="Bushmanova Y."/>
            <person name="van der Wel H."/>
            <person name="Katoh-Kurasawa M."/>
            <person name="Dinh C."/>
            <person name="Coutinho P.M."/>
            <person name="Saito T."/>
            <person name="Elias M."/>
            <person name="Schaap P."/>
            <person name="Kay R.R."/>
            <person name="Henrissat B."/>
            <person name="Eichinger L."/>
            <person name="Rivero F."/>
            <person name="Putnam N.H."/>
            <person name="West C.M."/>
            <person name="Loomis W.F."/>
            <person name="Chisholm R.L."/>
            <person name="Shaulsky G."/>
            <person name="Strassmann J.E."/>
            <person name="Queller D.C."/>
            <person name="Kuspa A."/>
            <person name="Grigoriev I.V."/>
        </authorList>
    </citation>
    <scope>NUCLEOTIDE SEQUENCE [LARGE SCALE GENOMIC DNA]</scope>
    <source>
        <strain evidence="18">QSDP1</strain>
    </source>
</reference>
<dbReference type="InterPro" id="IPR037069">
    <property type="entry name" value="AcylCoA_DH/ox_N_sf"/>
</dbReference>
<name>F0ZVU4_DICPU</name>
<dbReference type="GO" id="GO:0050660">
    <property type="term" value="F:flavin adenine dinucleotide binding"/>
    <property type="evidence" value="ECO:0007669"/>
    <property type="project" value="InterPro"/>
</dbReference>
<dbReference type="PROSITE" id="PS00073">
    <property type="entry name" value="ACYL_COA_DH_2"/>
    <property type="match status" value="1"/>
</dbReference>
<dbReference type="Gene3D" id="2.40.110.10">
    <property type="entry name" value="Butyryl-CoA Dehydrogenase, subunit A, domain 2"/>
    <property type="match status" value="1"/>
</dbReference>
<feature type="domain" description="Acyl-CoA dehydrogenase/oxidase N-terminal" evidence="16">
    <location>
        <begin position="43"/>
        <end position="154"/>
    </location>
</feature>
<evidence type="ECO:0000256" key="8">
    <source>
        <dbReference type="ARBA" id="ARBA00023002"/>
    </source>
</evidence>
<dbReference type="Gene3D" id="1.10.540.10">
    <property type="entry name" value="Acyl-CoA dehydrogenase/oxidase, N-terminal domain"/>
    <property type="match status" value="1"/>
</dbReference>
<dbReference type="Pfam" id="PF00441">
    <property type="entry name" value="Acyl-CoA_dh_1"/>
    <property type="match status" value="1"/>
</dbReference>
<dbReference type="SUPFAM" id="SSF47203">
    <property type="entry name" value="Acyl-CoA dehydrogenase C-terminal domain-like"/>
    <property type="match status" value="1"/>
</dbReference>
<keyword evidence="8 13" id="KW-0560">Oxidoreductase</keyword>
<protein>
    <recommendedName>
        <fullName evidence="11">Isobutyryl-CoA dehydrogenase, mitochondrial</fullName>
    </recommendedName>
</protein>
<dbReference type="InterPro" id="IPR046373">
    <property type="entry name" value="Acyl-CoA_Oxase/DH_mid-dom_sf"/>
</dbReference>
<comment type="subunit">
    <text evidence="4">Homotetramer.</text>
</comment>
<evidence type="ECO:0000313" key="18">
    <source>
        <dbReference type="Proteomes" id="UP000001064"/>
    </source>
</evidence>
<feature type="active site" description="Proton acceptor" evidence="12">
    <location>
        <position position="399"/>
    </location>
</feature>
<dbReference type="FunFam" id="1.20.140.10:FF:000001">
    <property type="entry name" value="Acyl-CoA dehydrogenase"/>
    <property type="match status" value="1"/>
</dbReference>
<dbReference type="InterPro" id="IPR036250">
    <property type="entry name" value="AcylCo_DH-like_C"/>
</dbReference>
<evidence type="ECO:0000256" key="11">
    <source>
        <dbReference type="ARBA" id="ARBA00071686"/>
    </source>
</evidence>
<dbReference type="InterPro" id="IPR006091">
    <property type="entry name" value="Acyl-CoA_Oxase/DH_mid-dom"/>
</dbReference>
<dbReference type="FunFam" id="2.40.110.10:FF:000001">
    <property type="entry name" value="Acyl-CoA dehydrogenase, mitochondrial"/>
    <property type="match status" value="1"/>
</dbReference>
<evidence type="ECO:0000259" key="14">
    <source>
        <dbReference type="Pfam" id="PF00441"/>
    </source>
</evidence>
<evidence type="ECO:0000256" key="1">
    <source>
        <dbReference type="ARBA" id="ARBA00001974"/>
    </source>
</evidence>
<dbReference type="eggNOG" id="KOG0140">
    <property type="taxonomic scope" value="Eukaryota"/>
</dbReference>
<dbReference type="OrthoDB" id="9988775at2759"/>
<dbReference type="RefSeq" id="XP_003291544.1">
    <property type="nucleotide sequence ID" value="XM_003291496.1"/>
</dbReference>
<evidence type="ECO:0000313" key="17">
    <source>
        <dbReference type="EMBL" id="EGC31942.1"/>
    </source>
</evidence>
<organism evidence="17 18">
    <name type="scientific">Dictyostelium purpureum</name>
    <name type="common">Slime mold</name>
    <dbReference type="NCBI Taxonomy" id="5786"/>
    <lineage>
        <taxon>Eukaryota</taxon>
        <taxon>Amoebozoa</taxon>
        <taxon>Evosea</taxon>
        <taxon>Eumycetozoa</taxon>
        <taxon>Dictyostelia</taxon>
        <taxon>Dictyosteliales</taxon>
        <taxon>Dictyosteliaceae</taxon>
        <taxon>Dictyostelium</taxon>
    </lineage>
</organism>
<dbReference type="EMBL" id="GL871221">
    <property type="protein sequence ID" value="EGC31942.1"/>
    <property type="molecule type" value="Genomic_DNA"/>
</dbReference>
<evidence type="ECO:0000259" key="15">
    <source>
        <dbReference type="Pfam" id="PF02770"/>
    </source>
</evidence>
<dbReference type="AlphaFoldDB" id="F0ZVU4"/>
<dbReference type="InParanoid" id="F0ZVU4"/>